<dbReference type="Pfam" id="PF01850">
    <property type="entry name" value="PIN"/>
    <property type="match status" value="1"/>
</dbReference>
<dbReference type="EC" id="3.1.-.-" evidence="5"/>
<keyword evidence="3 5" id="KW-0479">Metal-binding</keyword>
<evidence type="ECO:0000256" key="5">
    <source>
        <dbReference type="HAMAP-Rule" id="MF_00265"/>
    </source>
</evidence>
<dbReference type="InterPro" id="IPR029060">
    <property type="entry name" value="PIN-like_dom_sf"/>
</dbReference>
<evidence type="ECO:0000313" key="8">
    <source>
        <dbReference type="Proteomes" id="UP000722750"/>
    </source>
</evidence>
<dbReference type="InterPro" id="IPR002716">
    <property type="entry name" value="PIN_dom"/>
</dbReference>
<evidence type="ECO:0000313" key="7">
    <source>
        <dbReference type="EMBL" id="MBS1259207.1"/>
    </source>
</evidence>
<evidence type="ECO:0000256" key="1">
    <source>
        <dbReference type="ARBA" id="ARBA00022649"/>
    </source>
</evidence>
<keyword evidence="1 5" id="KW-1277">Toxin-antitoxin system</keyword>
<accession>A0A941W4X0</accession>
<dbReference type="Gene3D" id="3.40.50.1010">
    <property type="entry name" value="5'-nuclease"/>
    <property type="match status" value="1"/>
</dbReference>
<evidence type="ECO:0000256" key="2">
    <source>
        <dbReference type="ARBA" id="ARBA00022722"/>
    </source>
</evidence>
<sequence length="144" mass="16034">MKILFDTSVLVAAIVEPHPMHTRALPWLKRAKTEEFDFLVASHTIAELYAVLTTLPVRPRILPGTAWRLVHENVETTAKIVSLSRSDYSATIKYIADLGLSGGIIYDALIAKAAKKEGVERLLTFNPDDFKCVWPDGEALLYVP</sequence>
<protein>
    <recommendedName>
        <fullName evidence="5">Ribonuclease VapC</fullName>
        <shortName evidence="5">RNase VapC</shortName>
        <ecNumber evidence="5">3.1.-.-</ecNumber>
    </recommendedName>
    <alternativeName>
        <fullName evidence="5">Toxin VapC</fullName>
    </alternativeName>
</protein>
<keyword evidence="5" id="KW-0800">Toxin</keyword>
<dbReference type="Proteomes" id="UP000722750">
    <property type="component" value="Unassembled WGS sequence"/>
</dbReference>
<dbReference type="AlphaFoldDB" id="A0A941W4X0"/>
<name>A0A941W4X0_9BACT</name>
<feature type="binding site" evidence="5">
    <location>
        <position position="6"/>
    </location>
    <ligand>
        <name>Mg(2+)</name>
        <dbReference type="ChEBI" id="CHEBI:18420"/>
    </ligand>
</feature>
<feature type="domain" description="PIN" evidence="6">
    <location>
        <begin position="3"/>
        <end position="130"/>
    </location>
</feature>
<organism evidence="7 8">
    <name type="scientific">Candidatus Scalindua arabica</name>
    <dbReference type="NCBI Taxonomy" id="1127984"/>
    <lineage>
        <taxon>Bacteria</taxon>
        <taxon>Pseudomonadati</taxon>
        <taxon>Planctomycetota</taxon>
        <taxon>Candidatus Brocadiia</taxon>
        <taxon>Candidatus Brocadiales</taxon>
        <taxon>Candidatus Scalinduaceae</taxon>
        <taxon>Candidatus Scalindua</taxon>
    </lineage>
</organism>
<dbReference type="EMBL" id="JAANXD010000085">
    <property type="protein sequence ID" value="MBS1259207.1"/>
    <property type="molecule type" value="Genomic_DNA"/>
</dbReference>
<comment type="similarity">
    <text evidence="5">Belongs to the PINc/VapC protein family.</text>
</comment>
<gene>
    <name evidence="5" type="primary">vapC</name>
    <name evidence="7" type="ORF">MAG551_02274</name>
</gene>
<comment type="caution">
    <text evidence="7">The sequence shown here is derived from an EMBL/GenBank/DDBJ whole genome shotgun (WGS) entry which is preliminary data.</text>
</comment>
<dbReference type="GO" id="GO:0000287">
    <property type="term" value="F:magnesium ion binding"/>
    <property type="evidence" value="ECO:0007669"/>
    <property type="project" value="UniProtKB-UniRule"/>
</dbReference>
<feature type="binding site" evidence="5">
    <location>
        <position position="107"/>
    </location>
    <ligand>
        <name>Mg(2+)</name>
        <dbReference type="ChEBI" id="CHEBI:18420"/>
    </ligand>
</feature>
<proteinExistence type="inferred from homology"/>
<keyword evidence="2 5" id="KW-0540">Nuclease</keyword>
<dbReference type="GO" id="GO:0004519">
    <property type="term" value="F:endonuclease activity"/>
    <property type="evidence" value="ECO:0007669"/>
    <property type="project" value="UniProtKB-KW"/>
</dbReference>
<keyword evidence="5" id="KW-0460">Magnesium</keyword>
<reference evidence="7" key="1">
    <citation type="journal article" date="2021" name="ISME J.">
        <title>Fine-scale metabolic discontinuity in a stratified prokaryote microbiome of a Red Sea deep halocline.</title>
        <authorList>
            <person name="Michoud G."/>
            <person name="Ngugi D.K."/>
            <person name="Barozzi A."/>
            <person name="Merlino G."/>
            <person name="Calleja M.L."/>
            <person name="Delgado-Huertas A."/>
            <person name="Moran X.A.G."/>
            <person name="Daffonchio D."/>
        </authorList>
    </citation>
    <scope>NUCLEOTIDE SEQUENCE</scope>
    <source>
        <strain evidence="7">SuakinDeep_MAG55_1</strain>
    </source>
</reference>
<dbReference type="GO" id="GO:0016787">
    <property type="term" value="F:hydrolase activity"/>
    <property type="evidence" value="ECO:0007669"/>
    <property type="project" value="UniProtKB-KW"/>
</dbReference>
<evidence type="ECO:0000259" key="6">
    <source>
        <dbReference type="Pfam" id="PF01850"/>
    </source>
</evidence>
<dbReference type="SUPFAM" id="SSF88723">
    <property type="entry name" value="PIN domain-like"/>
    <property type="match status" value="1"/>
</dbReference>
<dbReference type="InterPro" id="IPR022907">
    <property type="entry name" value="VapC_family"/>
</dbReference>
<comment type="function">
    <text evidence="5">Toxic component of a toxin-antitoxin (TA) system. An RNase.</text>
</comment>
<keyword evidence="7" id="KW-0255">Endonuclease</keyword>
<dbReference type="GO" id="GO:0004540">
    <property type="term" value="F:RNA nuclease activity"/>
    <property type="evidence" value="ECO:0007669"/>
    <property type="project" value="InterPro"/>
</dbReference>
<keyword evidence="4 5" id="KW-0378">Hydrolase</keyword>
<evidence type="ECO:0000256" key="4">
    <source>
        <dbReference type="ARBA" id="ARBA00022801"/>
    </source>
</evidence>
<dbReference type="GO" id="GO:0090729">
    <property type="term" value="F:toxin activity"/>
    <property type="evidence" value="ECO:0007669"/>
    <property type="project" value="UniProtKB-KW"/>
</dbReference>
<comment type="cofactor">
    <cofactor evidence="5">
        <name>Mg(2+)</name>
        <dbReference type="ChEBI" id="CHEBI:18420"/>
    </cofactor>
</comment>
<dbReference type="HAMAP" id="MF_00265">
    <property type="entry name" value="VapC_Nob1"/>
    <property type="match status" value="1"/>
</dbReference>
<evidence type="ECO:0000256" key="3">
    <source>
        <dbReference type="ARBA" id="ARBA00022723"/>
    </source>
</evidence>